<evidence type="ECO:0000256" key="4">
    <source>
        <dbReference type="ARBA" id="ARBA00023186"/>
    </source>
</evidence>
<evidence type="ECO:0000256" key="1">
    <source>
        <dbReference type="ARBA" id="ARBA00004236"/>
    </source>
</evidence>
<dbReference type="PANTHER" id="PTHR47529:SF1">
    <property type="entry name" value="PERIPLASMIC CHAPERONE PPID"/>
    <property type="match status" value="1"/>
</dbReference>
<evidence type="ECO:0000256" key="3">
    <source>
        <dbReference type="ARBA" id="ARBA00023136"/>
    </source>
</evidence>
<evidence type="ECO:0000256" key="5">
    <source>
        <dbReference type="SAM" id="Phobius"/>
    </source>
</evidence>
<sequence>MATLQNIRSKGPLLVIVIGLALFAFIAGDAWKVMQPHQAHDVGEVNGDALFAPEYQNLVEEY</sequence>
<reference evidence="6" key="1">
    <citation type="journal article" date="2019" name="Nat. Med.">
        <title>A library of human gut bacterial isolates paired with longitudinal multiomics data enables mechanistic microbiome research.</title>
        <authorList>
            <person name="Poyet M."/>
            <person name="Groussin M."/>
            <person name="Gibbons S.M."/>
            <person name="Avila-Pacheco J."/>
            <person name="Jiang X."/>
            <person name="Kearney S.M."/>
            <person name="Perrotta A.R."/>
            <person name="Berdy B."/>
            <person name="Zhao S."/>
            <person name="Lieberman T.D."/>
            <person name="Swanson P.K."/>
            <person name="Smith M."/>
            <person name="Roesemann S."/>
            <person name="Alexander J.E."/>
            <person name="Rich S.A."/>
            <person name="Livny J."/>
            <person name="Vlamakis H."/>
            <person name="Clish C."/>
            <person name="Bullock K."/>
            <person name="Deik A."/>
            <person name="Scott J."/>
            <person name="Pierce K.A."/>
            <person name="Xavier R.J."/>
            <person name="Alm E.J."/>
        </authorList>
    </citation>
    <scope>NUCLEOTIDE SEQUENCE</scope>
    <source>
        <strain evidence="6">BIOML-A147</strain>
    </source>
</reference>
<keyword evidence="3 5" id="KW-0472">Membrane</keyword>
<evidence type="ECO:0000256" key="2">
    <source>
        <dbReference type="ARBA" id="ARBA00022475"/>
    </source>
</evidence>
<dbReference type="PANTHER" id="PTHR47529">
    <property type="entry name" value="PEPTIDYL-PROLYL CIS-TRANS ISOMERASE D"/>
    <property type="match status" value="1"/>
</dbReference>
<dbReference type="AlphaFoldDB" id="A0A641RWH6"/>
<gene>
    <name evidence="6" type="ORF">F3D60_26285</name>
</gene>
<dbReference type="Pfam" id="PF13623">
    <property type="entry name" value="SurA_N_2"/>
    <property type="match status" value="1"/>
</dbReference>
<keyword evidence="2" id="KW-1003">Cell membrane</keyword>
<comment type="caution">
    <text evidence="6">The sequence shown here is derived from an EMBL/GenBank/DDBJ whole genome shotgun (WGS) entry which is preliminary data.</text>
</comment>
<protein>
    <submittedName>
        <fullName evidence="6">Uncharacterized protein</fullName>
    </submittedName>
</protein>
<comment type="subcellular location">
    <subcellularLocation>
        <location evidence="1">Cell membrane</location>
    </subcellularLocation>
</comment>
<dbReference type="EMBL" id="VWKO01000312">
    <property type="protein sequence ID" value="KAA4022510.1"/>
    <property type="molecule type" value="Genomic_DNA"/>
</dbReference>
<keyword evidence="4" id="KW-0143">Chaperone</keyword>
<keyword evidence="5" id="KW-1133">Transmembrane helix</keyword>
<proteinExistence type="predicted"/>
<keyword evidence="5" id="KW-0812">Transmembrane</keyword>
<dbReference type="GO" id="GO:0005886">
    <property type="term" value="C:plasma membrane"/>
    <property type="evidence" value="ECO:0007669"/>
    <property type="project" value="UniProtKB-SubCell"/>
</dbReference>
<feature type="transmembrane region" description="Helical" evidence="5">
    <location>
        <begin position="12"/>
        <end position="31"/>
    </location>
</feature>
<organism evidence="6">
    <name type="scientific">Bacteroides ovatus</name>
    <dbReference type="NCBI Taxonomy" id="28116"/>
    <lineage>
        <taxon>Bacteria</taxon>
        <taxon>Pseudomonadati</taxon>
        <taxon>Bacteroidota</taxon>
        <taxon>Bacteroidia</taxon>
        <taxon>Bacteroidales</taxon>
        <taxon>Bacteroidaceae</taxon>
        <taxon>Bacteroides</taxon>
    </lineage>
</organism>
<evidence type="ECO:0000313" key="6">
    <source>
        <dbReference type="EMBL" id="KAA4022510.1"/>
    </source>
</evidence>
<name>A0A641RWH6_BACOV</name>
<feature type="non-terminal residue" evidence="6">
    <location>
        <position position="62"/>
    </location>
</feature>
<accession>A0A641RWH6</accession>
<dbReference type="InterPro" id="IPR052029">
    <property type="entry name" value="PpiD_chaperone"/>
</dbReference>